<dbReference type="InterPro" id="IPR036890">
    <property type="entry name" value="HATPase_C_sf"/>
</dbReference>
<dbReference type="OrthoDB" id="1262810at2759"/>
<dbReference type="STRING" id="77044.A0A1W2TL26"/>
<dbReference type="InterPro" id="IPR058210">
    <property type="entry name" value="SACS/Nov_dom"/>
</dbReference>
<dbReference type="Proteomes" id="UP000054516">
    <property type="component" value="Unassembled WGS sequence"/>
</dbReference>
<name>A0A1W2TL26_ROSNE</name>
<proteinExistence type="predicted"/>
<dbReference type="PANTHER" id="PTHR32387">
    <property type="entry name" value="WU:FJ29H11"/>
    <property type="match status" value="1"/>
</dbReference>
<dbReference type="SUPFAM" id="SSF55874">
    <property type="entry name" value="ATPase domain of HSP90 chaperone/DNA topoisomerase II/histidine kinase"/>
    <property type="match status" value="1"/>
</dbReference>
<gene>
    <name evidence="3" type="ORF">SAMD00023353_3400480</name>
</gene>
<dbReference type="OMA" id="HESIRAQ"/>
<dbReference type="AlphaFoldDB" id="A0A1W2TL26"/>
<dbReference type="PANTHER" id="PTHR32387:SF0">
    <property type="entry name" value="PROTEIN NO VEIN"/>
    <property type="match status" value="1"/>
</dbReference>
<evidence type="ECO:0000313" key="4">
    <source>
        <dbReference type="Proteomes" id="UP000054516"/>
    </source>
</evidence>
<feature type="region of interest" description="Disordered" evidence="1">
    <location>
        <begin position="1003"/>
        <end position="1046"/>
    </location>
</feature>
<dbReference type="Pfam" id="PF25794">
    <property type="entry name" value="SACS"/>
    <property type="match status" value="1"/>
</dbReference>
<evidence type="ECO:0000259" key="2">
    <source>
        <dbReference type="Pfam" id="PF25794"/>
    </source>
</evidence>
<protein>
    <submittedName>
        <fullName evidence="3">Putative ino80 chromatin remodeling complex protein</fullName>
    </submittedName>
</protein>
<evidence type="ECO:0000256" key="1">
    <source>
        <dbReference type="SAM" id="MobiDB-lite"/>
    </source>
</evidence>
<dbReference type="Gene3D" id="3.30.565.10">
    <property type="entry name" value="Histidine kinase-like ATPase, C-terminal domain"/>
    <property type="match status" value="1"/>
</dbReference>
<dbReference type="EMBL" id="DF977479">
    <property type="protein sequence ID" value="GAP88968.1"/>
    <property type="molecule type" value="Genomic_DNA"/>
</dbReference>
<dbReference type="NCBIfam" id="NF047352">
    <property type="entry name" value="P_loop_sacsin"/>
    <property type="match status" value="1"/>
</dbReference>
<accession>A0A1W2TL26</accession>
<feature type="compositionally biased region" description="Basic and acidic residues" evidence="1">
    <location>
        <begin position="1015"/>
        <end position="1026"/>
    </location>
</feature>
<feature type="compositionally biased region" description="Polar residues" evidence="1">
    <location>
        <begin position="1030"/>
        <end position="1046"/>
    </location>
</feature>
<reference evidence="3" key="1">
    <citation type="submission" date="2016-03" db="EMBL/GenBank/DDBJ databases">
        <title>Draft genome sequence of Rosellinia necatrix.</title>
        <authorList>
            <person name="Kanematsu S."/>
        </authorList>
    </citation>
    <scope>NUCLEOTIDE SEQUENCE [LARGE SCALE GENOMIC DNA]</scope>
    <source>
        <strain evidence="3">W97</strain>
    </source>
</reference>
<organism evidence="3">
    <name type="scientific">Rosellinia necatrix</name>
    <name type="common">White root-rot fungus</name>
    <dbReference type="NCBI Taxonomy" id="77044"/>
    <lineage>
        <taxon>Eukaryota</taxon>
        <taxon>Fungi</taxon>
        <taxon>Dikarya</taxon>
        <taxon>Ascomycota</taxon>
        <taxon>Pezizomycotina</taxon>
        <taxon>Sordariomycetes</taxon>
        <taxon>Xylariomycetidae</taxon>
        <taxon>Xylariales</taxon>
        <taxon>Xylariaceae</taxon>
        <taxon>Rosellinia</taxon>
    </lineage>
</organism>
<feature type="domain" description="Sacsin/Nov" evidence="2">
    <location>
        <begin position="63"/>
        <end position="152"/>
    </location>
</feature>
<evidence type="ECO:0000313" key="3">
    <source>
        <dbReference type="EMBL" id="GAP88968.1"/>
    </source>
</evidence>
<keyword evidence="4" id="KW-1185">Reference proteome</keyword>
<sequence>MSIPASRQDAKRLVESIRKSHGSIGRDALRGLKGSQRREIEDALTAKDSIIGSSLITLTKNLYSSKARFVFELLQNADDNKYTKAAAINDDPCASFHVYPHKIIFECNEDGFTDDNLRALCSVGASSKAGTEGYIGEKGIGFKSVFMVASKVYIQSGALSFSFEHRHGGSGMGMISPRWKDMNDHLQRPGTKMTLYLRTTGDADVLAAIHESIRAQFAELNGTFLLFMKNLRRVQVSVYDNNRKRISFTTYSITCLETNYPVVKCTVLANRTTRESLTKFFVAKRTATNLAKNENRTYLQADLETGAYSESEIKLAFPLLSETPAPNTDDSTQGGTQNPQSDVFVYLPLRHVGFHFLIQADFVTNANREDIVEGSQRNNGLFDGIAATFLDAVTEFVKHHALKYQWVRYLPDREKRWGKSWSAVADRIAGHLAGASVLFDQNELGLSSVDKLFRLRKHSLDENGDPLFSDGKSKIISSKYGDDNLNRLSQYGLHYPGYDDIVDMLRKDLQQGALSRMRSPETSDDWHMRVAKLLNSMFTSKESCIGEVLKRLKKLNLCPLEDGTWVSAFSSSIPVYFPRVNQIEIPPELPLRIISRDIVDSERLKLLGNLGVKKASIKLVRNEILRLYHDQVDPPSLKISNYHLKFLFSTENVAGACELSYNALLLYDQLGNVFRPFEQHMCITANILCTSVDSLKAGHEQCPTNNTSKRHVRFVNEEYFKDTPNTLKRKVLIDWFYNNLGVKRGAPELDITPEVIILSSQEGSQQSTACAPKNGTASTAPSDQYLRILYKVIDMAQRCKLPIFPGSQPPSNSPHYNGSVVDLSLGLESQIQRDCKVGAAGELYVFELLTQILPDISIQNWQSNNRKYVTVHPKYADMGPWRGCEIADIMYRDDEYVLTNKLIEGGYLPRDIGEGAQLEYLIEVKATLLGRNTPFYMSDAQYRRMRDIDTRPLRGRKRIYVIFRVYNLGREDMDLDIYPNTLWGRLSKRLNFTPSTWSVLPTRAKRKHSQLSGGDNRRQLRSDKRVKLGQGSTSLDDNTAPLSIPG</sequence>
<dbReference type="InterPro" id="IPR052957">
    <property type="entry name" value="Auxin_embryo_med"/>
</dbReference>